<comment type="caution">
    <text evidence="10">The sequence shown here is derived from an EMBL/GenBank/DDBJ whole genome shotgun (WGS) entry which is preliminary data.</text>
</comment>
<dbReference type="AlphaFoldDB" id="A0A7W9SPG2"/>
<dbReference type="EMBL" id="JACHGW010000002">
    <property type="protein sequence ID" value="MBB6050437.1"/>
    <property type="molecule type" value="Genomic_DNA"/>
</dbReference>
<dbReference type="PANTHER" id="PTHR42933">
    <property type="entry name" value="SLR6095 PROTEIN"/>
    <property type="match status" value="1"/>
</dbReference>
<proteinExistence type="inferred from homology"/>
<evidence type="ECO:0000256" key="6">
    <source>
        <dbReference type="ARBA" id="ARBA00022747"/>
    </source>
</evidence>
<evidence type="ECO:0000259" key="8">
    <source>
        <dbReference type="Pfam" id="PF02384"/>
    </source>
</evidence>
<dbReference type="SUPFAM" id="SSF53335">
    <property type="entry name" value="S-adenosyl-L-methionine-dependent methyltransferases"/>
    <property type="match status" value="1"/>
</dbReference>
<dbReference type="GO" id="GO:0008170">
    <property type="term" value="F:N-methyltransferase activity"/>
    <property type="evidence" value="ECO:0007669"/>
    <property type="project" value="InterPro"/>
</dbReference>
<evidence type="ECO:0000256" key="5">
    <source>
        <dbReference type="ARBA" id="ARBA00022691"/>
    </source>
</evidence>
<sequence length="826" mass="92880">MLSPQLRSQVNDLWEMFWSSGMTNPLTAIEQITYLILLKRLEGLDDERVKPIEKGGQGKPSLYGSRRNCTLPHHPILDGEVVDGICPGHNSCRWSVFSQDPEHDLLSQYVFPWLRRLDETFEVMGNGAAESQRRVAGYLEDAYFGLPPEKASTLIKAVGMVNRLFDAVGKRGANADLMGDIFEHLLSEISTSGKNGQFRTPRHIIRFLVELLDPKPSQRVVDPAAGSGGFLINTIQHLLVQASDSESVVYEWDGTPHRYTGGIGTEQSLAGRNFVGYDNDRTMVRIGWMNLILHGIENPEIVLRDALGPKLMDQAEYSLALANPPFTGSIDEEDLHERFLVAGKKNKVALTNKTELLFVWLLLDLLETGGRAAVIIPEGVLFGSAGAHRELRRQLLFEHELEAVISLPGGVFQPYTGVKTSVLIFQKVGQKHKREEMPRTKRVWFYEVESDGYSLDAKRNGQPTGDNDLWDALHKFRNRETLGESEEYFQPEVYQARWRTVDTNLIASYSHLAPEEGQIRGITELWRDLPEDLAETTRSVSEAAIPILDELVILHYGLVLAANANKRGRKSSEKAMLQTALKDLRAGLTGTNSKIKNNLERGDGSEEHAWKALRAALDLLDQRVLPADSVDEDLYTLPAFITEGLPKYNHPQPTNLFEGPQSGHSVGFTAEHHVFFNQLEVIKLFMKLDGYNVQLLRSRAVAPSLKPEKKKVRSWWVDVRVLARHDEWTNKEETIKGSHDANGNLRPEFLADDRIYNPDGTVKSVYLERGCIEADDLNLSAGRYRPLNLDTEEYAPPAEIIKGLQAMEGQIQEKLKRLLEMVEGVS</sequence>
<name>A0A7W9SPG2_ARMRO</name>
<dbReference type="Pfam" id="PF02384">
    <property type="entry name" value="N6_Mtase"/>
    <property type="match status" value="1"/>
</dbReference>
<comment type="similarity">
    <text evidence="1">Belongs to the N(4)/N(6)-methyltransferase family.</text>
</comment>
<reference evidence="10 11" key="1">
    <citation type="submission" date="2020-08" db="EMBL/GenBank/DDBJ databases">
        <title>Genomic Encyclopedia of Type Strains, Phase IV (KMG-IV): sequencing the most valuable type-strain genomes for metagenomic binning, comparative biology and taxonomic classification.</title>
        <authorList>
            <person name="Goeker M."/>
        </authorList>
    </citation>
    <scope>NUCLEOTIDE SEQUENCE [LARGE SCALE GENOMIC DNA]</scope>
    <source>
        <strain evidence="10 11">DSM 23562</strain>
    </source>
</reference>
<dbReference type="EC" id="2.1.1.72" evidence="2"/>
<accession>A0A7W9SPG2</accession>
<evidence type="ECO:0000256" key="7">
    <source>
        <dbReference type="ARBA" id="ARBA00047942"/>
    </source>
</evidence>
<protein>
    <recommendedName>
        <fullName evidence="2">site-specific DNA-methyltransferase (adenine-specific)</fullName>
        <ecNumber evidence="2">2.1.1.72</ecNumber>
    </recommendedName>
</protein>
<dbReference type="GO" id="GO:0009007">
    <property type="term" value="F:site-specific DNA-methyltransferase (adenine-specific) activity"/>
    <property type="evidence" value="ECO:0007669"/>
    <property type="project" value="UniProtKB-EC"/>
</dbReference>
<dbReference type="RefSeq" id="WP_184195385.1">
    <property type="nucleotide sequence ID" value="NZ_JACHGW010000002.1"/>
</dbReference>
<dbReference type="Gene3D" id="3.40.50.150">
    <property type="entry name" value="Vaccinia Virus protein VP39"/>
    <property type="match status" value="1"/>
</dbReference>
<comment type="catalytic activity">
    <reaction evidence="7">
        <text>a 2'-deoxyadenosine in DNA + S-adenosyl-L-methionine = an N(6)-methyl-2'-deoxyadenosine in DNA + S-adenosyl-L-homocysteine + H(+)</text>
        <dbReference type="Rhea" id="RHEA:15197"/>
        <dbReference type="Rhea" id="RHEA-COMP:12418"/>
        <dbReference type="Rhea" id="RHEA-COMP:12419"/>
        <dbReference type="ChEBI" id="CHEBI:15378"/>
        <dbReference type="ChEBI" id="CHEBI:57856"/>
        <dbReference type="ChEBI" id="CHEBI:59789"/>
        <dbReference type="ChEBI" id="CHEBI:90615"/>
        <dbReference type="ChEBI" id="CHEBI:90616"/>
        <dbReference type="EC" id="2.1.1.72"/>
    </reaction>
</comment>
<feature type="domain" description="N6 adenine-specific DNA methyltransferase N-terminal" evidence="9">
    <location>
        <begin position="6"/>
        <end position="125"/>
    </location>
</feature>
<dbReference type="GO" id="GO:0003677">
    <property type="term" value="F:DNA binding"/>
    <property type="evidence" value="ECO:0007669"/>
    <property type="project" value="InterPro"/>
</dbReference>
<evidence type="ECO:0000256" key="3">
    <source>
        <dbReference type="ARBA" id="ARBA00022603"/>
    </source>
</evidence>
<dbReference type="PRINTS" id="PR00507">
    <property type="entry name" value="N12N6MTFRASE"/>
</dbReference>
<keyword evidence="3 10" id="KW-0489">Methyltransferase</keyword>
<gene>
    <name evidence="10" type="ORF">HNQ39_002228</name>
</gene>
<dbReference type="GO" id="GO:0009307">
    <property type="term" value="P:DNA restriction-modification system"/>
    <property type="evidence" value="ECO:0007669"/>
    <property type="project" value="UniProtKB-KW"/>
</dbReference>
<keyword evidence="11" id="KW-1185">Reference proteome</keyword>
<dbReference type="InterPro" id="IPR038333">
    <property type="entry name" value="T1MK-like_N_sf"/>
</dbReference>
<evidence type="ECO:0000256" key="2">
    <source>
        <dbReference type="ARBA" id="ARBA00011900"/>
    </source>
</evidence>
<dbReference type="GO" id="GO:0032259">
    <property type="term" value="P:methylation"/>
    <property type="evidence" value="ECO:0007669"/>
    <property type="project" value="UniProtKB-KW"/>
</dbReference>
<evidence type="ECO:0000259" key="9">
    <source>
        <dbReference type="Pfam" id="PF12161"/>
    </source>
</evidence>
<evidence type="ECO:0000256" key="4">
    <source>
        <dbReference type="ARBA" id="ARBA00022679"/>
    </source>
</evidence>
<dbReference type="Gene3D" id="1.20.1260.30">
    <property type="match status" value="1"/>
</dbReference>
<dbReference type="InterPro" id="IPR029063">
    <property type="entry name" value="SAM-dependent_MTases_sf"/>
</dbReference>
<feature type="domain" description="DNA methylase adenine-specific" evidence="8">
    <location>
        <begin position="175"/>
        <end position="479"/>
    </location>
</feature>
<dbReference type="InterPro" id="IPR022749">
    <property type="entry name" value="D12N6_MeTrfase_N"/>
</dbReference>
<dbReference type="Proteomes" id="UP000520814">
    <property type="component" value="Unassembled WGS sequence"/>
</dbReference>
<keyword evidence="5" id="KW-0949">S-adenosyl-L-methionine</keyword>
<evidence type="ECO:0000313" key="10">
    <source>
        <dbReference type="EMBL" id="MBB6050437.1"/>
    </source>
</evidence>
<dbReference type="InterPro" id="IPR003356">
    <property type="entry name" value="DNA_methylase_A-5"/>
</dbReference>
<dbReference type="PANTHER" id="PTHR42933:SF3">
    <property type="entry name" value="TYPE I RESTRICTION ENZYME MJAVIII METHYLASE SUBUNIT"/>
    <property type="match status" value="1"/>
</dbReference>
<keyword evidence="4 10" id="KW-0808">Transferase</keyword>
<dbReference type="Pfam" id="PF12161">
    <property type="entry name" value="HsdM_N"/>
    <property type="match status" value="1"/>
</dbReference>
<keyword evidence="6" id="KW-0680">Restriction system</keyword>
<dbReference type="InterPro" id="IPR051537">
    <property type="entry name" value="DNA_Adenine_Mtase"/>
</dbReference>
<organism evidence="10 11">
    <name type="scientific">Armatimonas rosea</name>
    <dbReference type="NCBI Taxonomy" id="685828"/>
    <lineage>
        <taxon>Bacteria</taxon>
        <taxon>Bacillati</taxon>
        <taxon>Armatimonadota</taxon>
        <taxon>Armatimonadia</taxon>
        <taxon>Armatimonadales</taxon>
        <taxon>Armatimonadaceae</taxon>
        <taxon>Armatimonas</taxon>
    </lineage>
</organism>
<evidence type="ECO:0000313" key="11">
    <source>
        <dbReference type="Proteomes" id="UP000520814"/>
    </source>
</evidence>
<evidence type="ECO:0000256" key="1">
    <source>
        <dbReference type="ARBA" id="ARBA00006594"/>
    </source>
</evidence>